<protein>
    <submittedName>
        <fullName evidence="1">Uncharacterized protein</fullName>
    </submittedName>
</protein>
<proteinExistence type="predicted"/>
<evidence type="ECO:0000313" key="1">
    <source>
        <dbReference type="EMBL" id="SFZ70777.1"/>
    </source>
</evidence>
<organism evidence="1 2">
    <name type="scientific">Chitinimonas taiwanensis DSM 18899</name>
    <dbReference type="NCBI Taxonomy" id="1121279"/>
    <lineage>
        <taxon>Bacteria</taxon>
        <taxon>Pseudomonadati</taxon>
        <taxon>Pseudomonadota</taxon>
        <taxon>Betaproteobacteria</taxon>
        <taxon>Neisseriales</taxon>
        <taxon>Chitinibacteraceae</taxon>
        <taxon>Chitinimonas</taxon>
    </lineage>
</organism>
<dbReference type="EMBL" id="FPKR01000001">
    <property type="protein sequence ID" value="SFZ70777.1"/>
    <property type="molecule type" value="Genomic_DNA"/>
</dbReference>
<reference evidence="1 2" key="1">
    <citation type="submission" date="2016-11" db="EMBL/GenBank/DDBJ databases">
        <authorList>
            <person name="Jaros S."/>
            <person name="Januszkiewicz K."/>
            <person name="Wedrychowicz H."/>
        </authorList>
    </citation>
    <scope>NUCLEOTIDE SEQUENCE [LARGE SCALE GENOMIC DNA]</scope>
    <source>
        <strain evidence="1 2">DSM 18899</strain>
    </source>
</reference>
<dbReference type="Proteomes" id="UP000186513">
    <property type="component" value="Unassembled WGS sequence"/>
</dbReference>
<sequence>MDVGELDRMFFVGPGVEEAIAFFESGNLPDGETYAESIKDFFANPKAMAWLKDWEDSMQSIIKYA</sequence>
<dbReference type="AlphaFoldDB" id="A0A1K2H4I9"/>
<keyword evidence="2" id="KW-1185">Reference proteome</keyword>
<accession>A0A1K2H4I9</accession>
<gene>
    <name evidence="1" type="ORF">SAMN02745887_00309</name>
</gene>
<evidence type="ECO:0000313" key="2">
    <source>
        <dbReference type="Proteomes" id="UP000186513"/>
    </source>
</evidence>
<name>A0A1K2H4I9_9NEIS</name>